<dbReference type="AlphaFoldDB" id="A0A550CWI3"/>
<accession>A0A550CWI3</accession>
<feature type="domain" description="D-isomer specific 2-hydroxyacid dehydrogenase catalytic" evidence="5">
    <location>
        <begin position="63"/>
        <end position="372"/>
    </location>
</feature>
<dbReference type="GO" id="GO:0051287">
    <property type="term" value="F:NAD binding"/>
    <property type="evidence" value="ECO:0007669"/>
    <property type="project" value="InterPro"/>
</dbReference>
<dbReference type="STRING" id="97359.A0A550CWI3"/>
<dbReference type="InterPro" id="IPR006140">
    <property type="entry name" value="D-isomer_DH_NAD-bd"/>
</dbReference>
<gene>
    <name evidence="7" type="ORF">BD626DRAFT_473084</name>
</gene>
<dbReference type="SUPFAM" id="SSF51735">
    <property type="entry name" value="NAD(P)-binding Rossmann-fold domains"/>
    <property type="match status" value="1"/>
</dbReference>
<dbReference type="InterPro" id="IPR029752">
    <property type="entry name" value="D-isomer_DH_CS1"/>
</dbReference>
<reference evidence="7 8" key="1">
    <citation type="journal article" date="2019" name="New Phytol.">
        <title>Comparative genomics reveals unique wood-decay strategies and fruiting body development in the Schizophyllaceae.</title>
        <authorList>
            <person name="Almasi E."/>
            <person name="Sahu N."/>
            <person name="Krizsan K."/>
            <person name="Balint B."/>
            <person name="Kovacs G.M."/>
            <person name="Kiss B."/>
            <person name="Cseklye J."/>
            <person name="Drula E."/>
            <person name="Henrissat B."/>
            <person name="Nagy I."/>
            <person name="Chovatia M."/>
            <person name="Adam C."/>
            <person name="LaButti K."/>
            <person name="Lipzen A."/>
            <person name="Riley R."/>
            <person name="Grigoriev I.V."/>
            <person name="Nagy L.G."/>
        </authorList>
    </citation>
    <scope>NUCLEOTIDE SEQUENCE [LARGE SCALE GENOMIC DNA]</scope>
    <source>
        <strain evidence="7 8">NL-1724</strain>
    </source>
</reference>
<keyword evidence="3" id="KW-0520">NAD</keyword>
<sequence>MYLPVRTAARPDVRLLLKPLRPPAATRCRRIIVPVVCRPRRSILPSTTMSPKVLICGGLRWASEDAQKLLGDHAEIIQLDSPDRADFLQGFQPGGKYDGVVAMYRSNGSKKNIGVFDKELVDGLRGVQWIAHNGAGYDQIDVEACAAKNIRVSNTPGAVDEATATTALYLLLSSLRQFYLAERSLRDGKWKPAVSDRAHDVSCITLGILGLGGIGLYFAQLVKPFGTKILYHNRKPSPDAPDWIEYCADVDDMLKRVDVLSVHVPLNEKTEGLVGEKMIRTMKKGSVIINTARGKVIDEPALIRALEDGHLASVGLDVFPDEPKVNPRLIEFTNVCLLPHMGTETRDSQHRMEMRSLTNIYDFLTTGQGKDLVPEMRR</sequence>
<dbReference type="PANTHER" id="PTHR10996:SF257">
    <property type="entry name" value="GLYOXYLATE REDUCTASE 1"/>
    <property type="match status" value="1"/>
</dbReference>
<dbReference type="PROSITE" id="PS00671">
    <property type="entry name" value="D_2_HYDROXYACID_DH_3"/>
    <property type="match status" value="1"/>
</dbReference>
<evidence type="ECO:0000256" key="4">
    <source>
        <dbReference type="RuleBase" id="RU003719"/>
    </source>
</evidence>
<dbReference type="EMBL" id="VDMD01000001">
    <property type="protein sequence ID" value="TRM69150.1"/>
    <property type="molecule type" value="Genomic_DNA"/>
</dbReference>
<dbReference type="InterPro" id="IPR036291">
    <property type="entry name" value="NAD(P)-bd_dom_sf"/>
</dbReference>
<dbReference type="GO" id="GO:0005829">
    <property type="term" value="C:cytosol"/>
    <property type="evidence" value="ECO:0007669"/>
    <property type="project" value="TreeGrafter"/>
</dbReference>
<dbReference type="InterPro" id="IPR029753">
    <property type="entry name" value="D-isomer_DH_CS"/>
</dbReference>
<dbReference type="Pfam" id="PF02826">
    <property type="entry name" value="2-Hacid_dh_C"/>
    <property type="match status" value="1"/>
</dbReference>
<dbReference type="CDD" id="cd12168">
    <property type="entry name" value="Mand_dh_like"/>
    <property type="match status" value="1"/>
</dbReference>
<evidence type="ECO:0000256" key="1">
    <source>
        <dbReference type="ARBA" id="ARBA00005854"/>
    </source>
</evidence>
<dbReference type="PANTHER" id="PTHR10996">
    <property type="entry name" value="2-HYDROXYACID DEHYDROGENASE-RELATED"/>
    <property type="match status" value="1"/>
</dbReference>
<dbReference type="FunFam" id="3.40.50.720:FF:000203">
    <property type="entry name" value="D-3-phosphoglycerate dehydrogenase (SerA)"/>
    <property type="match status" value="1"/>
</dbReference>
<evidence type="ECO:0000259" key="6">
    <source>
        <dbReference type="Pfam" id="PF02826"/>
    </source>
</evidence>
<dbReference type="Proteomes" id="UP000320762">
    <property type="component" value="Unassembled WGS sequence"/>
</dbReference>
<proteinExistence type="inferred from homology"/>
<protein>
    <submittedName>
        <fullName evidence="7">D-isomer specific 2-hydroxyacid dehydrogenase</fullName>
    </submittedName>
</protein>
<dbReference type="Pfam" id="PF00389">
    <property type="entry name" value="2-Hacid_dh"/>
    <property type="match status" value="1"/>
</dbReference>
<organism evidence="7 8">
    <name type="scientific">Schizophyllum amplum</name>
    <dbReference type="NCBI Taxonomy" id="97359"/>
    <lineage>
        <taxon>Eukaryota</taxon>
        <taxon>Fungi</taxon>
        <taxon>Dikarya</taxon>
        <taxon>Basidiomycota</taxon>
        <taxon>Agaricomycotina</taxon>
        <taxon>Agaricomycetes</taxon>
        <taxon>Agaricomycetidae</taxon>
        <taxon>Agaricales</taxon>
        <taxon>Schizophyllaceae</taxon>
        <taxon>Schizophyllum</taxon>
    </lineage>
</organism>
<evidence type="ECO:0000256" key="3">
    <source>
        <dbReference type="ARBA" id="ARBA00023027"/>
    </source>
</evidence>
<keyword evidence="2 4" id="KW-0560">Oxidoreductase</keyword>
<name>A0A550CWI3_9AGAR</name>
<evidence type="ECO:0000313" key="7">
    <source>
        <dbReference type="EMBL" id="TRM69150.1"/>
    </source>
</evidence>
<feature type="domain" description="D-isomer specific 2-hydroxyacid dehydrogenase NAD-binding" evidence="6">
    <location>
        <begin position="169"/>
        <end position="342"/>
    </location>
</feature>
<dbReference type="SUPFAM" id="SSF52283">
    <property type="entry name" value="Formate/glycerate dehydrogenase catalytic domain-like"/>
    <property type="match status" value="1"/>
</dbReference>
<keyword evidence="8" id="KW-1185">Reference proteome</keyword>
<dbReference type="InterPro" id="IPR006139">
    <property type="entry name" value="D-isomer_2_OHA_DH_cat_dom"/>
</dbReference>
<evidence type="ECO:0000256" key="2">
    <source>
        <dbReference type="ARBA" id="ARBA00023002"/>
    </source>
</evidence>
<dbReference type="OrthoDB" id="9991913at2759"/>
<comment type="similarity">
    <text evidence="1 4">Belongs to the D-isomer specific 2-hydroxyacid dehydrogenase family.</text>
</comment>
<evidence type="ECO:0000259" key="5">
    <source>
        <dbReference type="Pfam" id="PF00389"/>
    </source>
</evidence>
<dbReference type="Gene3D" id="3.40.50.720">
    <property type="entry name" value="NAD(P)-binding Rossmann-like Domain"/>
    <property type="match status" value="2"/>
</dbReference>
<dbReference type="GO" id="GO:0030267">
    <property type="term" value="F:glyoxylate reductase (NADPH) activity"/>
    <property type="evidence" value="ECO:0007669"/>
    <property type="project" value="TreeGrafter"/>
</dbReference>
<evidence type="ECO:0000313" key="8">
    <source>
        <dbReference type="Proteomes" id="UP000320762"/>
    </source>
</evidence>
<dbReference type="PROSITE" id="PS00065">
    <property type="entry name" value="D_2_HYDROXYACID_DH_1"/>
    <property type="match status" value="1"/>
</dbReference>
<comment type="caution">
    <text evidence="7">The sequence shown here is derived from an EMBL/GenBank/DDBJ whole genome shotgun (WGS) entry which is preliminary data.</text>
</comment>
<dbReference type="InterPro" id="IPR050223">
    <property type="entry name" value="D-isomer_2-hydroxyacid_DH"/>
</dbReference>
<dbReference type="GO" id="GO:0016618">
    <property type="term" value="F:hydroxypyruvate reductase [NAD(P)H] activity"/>
    <property type="evidence" value="ECO:0007669"/>
    <property type="project" value="TreeGrafter"/>
</dbReference>